<dbReference type="InterPro" id="IPR051011">
    <property type="entry name" value="Metal_resp_trans_reg"/>
</dbReference>
<keyword evidence="2" id="KW-0238">DNA-binding</keyword>
<dbReference type="SMART" id="SM00418">
    <property type="entry name" value="HTH_ARSR"/>
    <property type="match status" value="1"/>
</dbReference>
<name>A0A381RXQ5_9ZZZZ</name>
<gene>
    <name evidence="5" type="ORF">METZ01_LOCUS48662</name>
</gene>
<protein>
    <recommendedName>
        <fullName evidence="4">HTH arsR-type domain-containing protein</fullName>
    </recommendedName>
</protein>
<evidence type="ECO:0000259" key="4">
    <source>
        <dbReference type="PROSITE" id="PS50987"/>
    </source>
</evidence>
<keyword evidence="1" id="KW-0805">Transcription regulation</keyword>
<dbReference type="GO" id="GO:0003677">
    <property type="term" value="F:DNA binding"/>
    <property type="evidence" value="ECO:0007669"/>
    <property type="project" value="UniProtKB-KW"/>
</dbReference>
<keyword evidence="3" id="KW-0804">Transcription</keyword>
<dbReference type="SUPFAM" id="SSF46785">
    <property type="entry name" value="Winged helix' DNA-binding domain"/>
    <property type="match status" value="1"/>
</dbReference>
<evidence type="ECO:0000256" key="1">
    <source>
        <dbReference type="ARBA" id="ARBA00023015"/>
    </source>
</evidence>
<feature type="domain" description="HTH arsR-type" evidence="4">
    <location>
        <begin position="5"/>
        <end position="99"/>
    </location>
</feature>
<organism evidence="5">
    <name type="scientific">marine metagenome</name>
    <dbReference type="NCBI Taxonomy" id="408172"/>
    <lineage>
        <taxon>unclassified sequences</taxon>
        <taxon>metagenomes</taxon>
        <taxon>ecological metagenomes</taxon>
    </lineage>
</organism>
<dbReference type="PRINTS" id="PR00778">
    <property type="entry name" value="HTHARSR"/>
</dbReference>
<dbReference type="PROSITE" id="PS50987">
    <property type="entry name" value="HTH_ARSR_2"/>
    <property type="match status" value="1"/>
</dbReference>
<dbReference type="InterPro" id="IPR036390">
    <property type="entry name" value="WH_DNA-bd_sf"/>
</dbReference>
<dbReference type="CDD" id="cd00090">
    <property type="entry name" value="HTH_ARSR"/>
    <property type="match status" value="1"/>
</dbReference>
<dbReference type="GO" id="GO:0003700">
    <property type="term" value="F:DNA-binding transcription factor activity"/>
    <property type="evidence" value="ECO:0007669"/>
    <property type="project" value="InterPro"/>
</dbReference>
<dbReference type="Pfam" id="PF01022">
    <property type="entry name" value="HTH_5"/>
    <property type="match status" value="1"/>
</dbReference>
<dbReference type="AlphaFoldDB" id="A0A381RXQ5"/>
<proteinExistence type="predicted"/>
<dbReference type="PANTHER" id="PTHR43132:SF2">
    <property type="entry name" value="ARSENICAL RESISTANCE OPERON REPRESSOR ARSR-RELATED"/>
    <property type="match status" value="1"/>
</dbReference>
<dbReference type="EMBL" id="UINC01002357">
    <property type="protein sequence ID" value="SUZ95808.1"/>
    <property type="molecule type" value="Genomic_DNA"/>
</dbReference>
<dbReference type="InterPro" id="IPR001845">
    <property type="entry name" value="HTH_ArsR_DNA-bd_dom"/>
</dbReference>
<dbReference type="NCBIfam" id="NF033788">
    <property type="entry name" value="HTH_metalloreg"/>
    <property type="match status" value="1"/>
</dbReference>
<reference evidence="5" key="1">
    <citation type="submission" date="2018-05" db="EMBL/GenBank/DDBJ databases">
        <authorList>
            <person name="Lanie J.A."/>
            <person name="Ng W.-L."/>
            <person name="Kazmierczak K.M."/>
            <person name="Andrzejewski T.M."/>
            <person name="Davidsen T.M."/>
            <person name="Wayne K.J."/>
            <person name="Tettelin H."/>
            <person name="Glass J.I."/>
            <person name="Rusch D."/>
            <person name="Podicherti R."/>
            <person name="Tsui H.-C.T."/>
            <person name="Winkler M.E."/>
        </authorList>
    </citation>
    <scope>NUCLEOTIDE SEQUENCE</scope>
</reference>
<dbReference type="Gene3D" id="1.10.10.10">
    <property type="entry name" value="Winged helix-like DNA-binding domain superfamily/Winged helix DNA-binding domain"/>
    <property type="match status" value="1"/>
</dbReference>
<dbReference type="PANTHER" id="PTHR43132">
    <property type="entry name" value="ARSENICAL RESISTANCE OPERON REPRESSOR ARSR-RELATED"/>
    <property type="match status" value="1"/>
</dbReference>
<accession>A0A381RXQ5</accession>
<sequence length="121" mass="14078">MAATISTEFIQTAARILKTLGHPDRLKIVEFLEHGERTVGQIQREFDLLQPVTSQHLKVLYERDIVTFRQEGTRYYYSLANNFIIKILDCMAEVQEKLDSGEWDFDFGVVNQETGEERIHS</sequence>
<evidence type="ECO:0000313" key="5">
    <source>
        <dbReference type="EMBL" id="SUZ95808.1"/>
    </source>
</evidence>
<dbReference type="InterPro" id="IPR011991">
    <property type="entry name" value="ArsR-like_HTH"/>
</dbReference>
<dbReference type="InterPro" id="IPR036388">
    <property type="entry name" value="WH-like_DNA-bd_sf"/>
</dbReference>
<evidence type="ECO:0000256" key="2">
    <source>
        <dbReference type="ARBA" id="ARBA00023125"/>
    </source>
</evidence>
<evidence type="ECO:0000256" key="3">
    <source>
        <dbReference type="ARBA" id="ARBA00023163"/>
    </source>
</evidence>